<dbReference type="Proteomes" id="UP001066276">
    <property type="component" value="Chromosome 2_1"/>
</dbReference>
<organism evidence="1 2">
    <name type="scientific">Pleurodeles waltl</name>
    <name type="common">Iberian ribbed newt</name>
    <dbReference type="NCBI Taxonomy" id="8319"/>
    <lineage>
        <taxon>Eukaryota</taxon>
        <taxon>Metazoa</taxon>
        <taxon>Chordata</taxon>
        <taxon>Craniata</taxon>
        <taxon>Vertebrata</taxon>
        <taxon>Euteleostomi</taxon>
        <taxon>Amphibia</taxon>
        <taxon>Batrachia</taxon>
        <taxon>Caudata</taxon>
        <taxon>Salamandroidea</taxon>
        <taxon>Salamandridae</taxon>
        <taxon>Pleurodelinae</taxon>
        <taxon>Pleurodeles</taxon>
    </lineage>
</organism>
<accession>A0AAV7VRV3</accession>
<gene>
    <name evidence="1" type="ORF">NDU88_006604</name>
</gene>
<sequence length="123" mass="14661">MAAYRRRFKYQIFPYLDDWLLKAPDISTLHYSLKTCTIKWTAKVMRSLTVQFRPRWFELETDPYFPDRKKRGGSEDLYSYLNPLKELDVASDRDTSPDSSFFSPPTVAMDEGLLLRWWFGGRF</sequence>
<comment type="caution">
    <text evidence="1">The sequence shown here is derived from an EMBL/GenBank/DDBJ whole genome shotgun (WGS) entry which is preliminary data.</text>
</comment>
<protein>
    <submittedName>
        <fullName evidence="1">Uncharacterized protein</fullName>
    </submittedName>
</protein>
<dbReference type="AlphaFoldDB" id="A0AAV7VRV3"/>
<name>A0AAV7VRV3_PLEWA</name>
<keyword evidence="2" id="KW-1185">Reference proteome</keyword>
<proteinExistence type="predicted"/>
<reference evidence="1" key="1">
    <citation type="journal article" date="2022" name="bioRxiv">
        <title>Sequencing and chromosome-scale assembly of the giantPleurodeles waltlgenome.</title>
        <authorList>
            <person name="Brown T."/>
            <person name="Elewa A."/>
            <person name="Iarovenko S."/>
            <person name="Subramanian E."/>
            <person name="Araus A.J."/>
            <person name="Petzold A."/>
            <person name="Susuki M."/>
            <person name="Suzuki K.-i.T."/>
            <person name="Hayashi T."/>
            <person name="Toyoda A."/>
            <person name="Oliveira C."/>
            <person name="Osipova E."/>
            <person name="Leigh N.D."/>
            <person name="Simon A."/>
            <person name="Yun M.H."/>
        </authorList>
    </citation>
    <scope>NUCLEOTIDE SEQUENCE</scope>
    <source>
        <strain evidence="1">20211129_DDA</strain>
        <tissue evidence="1">Liver</tissue>
    </source>
</reference>
<dbReference type="EMBL" id="JANPWB010000003">
    <property type="protein sequence ID" value="KAJ1202809.1"/>
    <property type="molecule type" value="Genomic_DNA"/>
</dbReference>
<evidence type="ECO:0000313" key="1">
    <source>
        <dbReference type="EMBL" id="KAJ1202809.1"/>
    </source>
</evidence>
<evidence type="ECO:0000313" key="2">
    <source>
        <dbReference type="Proteomes" id="UP001066276"/>
    </source>
</evidence>